<keyword evidence="2" id="KW-0479">Metal-binding</keyword>
<evidence type="ECO:0000256" key="2">
    <source>
        <dbReference type="ARBA" id="ARBA00022723"/>
    </source>
</evidence>
<dbReference type="PANTHER" id="PTHR45686">
    <property type="entry name" value="ADP-RIBOSYLATION FACTOR GTPASE ACTIVATING PROTEIN 3, ISOFORM H-RELATED"/>
    <property type="match status" value="1"/>
</dbReference>
<keyword evidence="4" id="KW-0862">Zinc</keyword>
<dbReference type="GO" id="GO:0048205">
    <property type="term" value="P:COPI coating of Golgi vesicle"/>
    <property type="evidence" value="ECO:0007669"/>
    <property type="project" value="TreeGrafter"/>
</dbReference>
<evidence type="ECO:0000256" key="3">
    <source>
        <dbReference type="ARBA" id="ARBA00022771"/>
    </source>
</evidence>
<reference evidence="7" key="1">
    <citation type="submission" date="2019-06" db="EMBL/GenBank/DDBJ databases">
        <authorList>
            <person name="Zheng W."/>
        </authorList>
    </citation>
    <scope>NUCLEOTIDE SEQUENCE</scope>
    <source>
        <strain evidence="7">QDHG01</strain>
    </source>
</reference>
<sequence length="166" mass="19230">MTQLLKDLLADPFNTYCVDCTKNISSHANISHGTFICLDCANVHRIELGMDKTYIKPIFEDLWDTYQLQVITFTGGNKQFWDFMKDYKTEQKPISIKYNTSEALYYKRRLAALVQDKSFEEKAPARNIDELMDKGLETGKKAVQKGEVLINQMGKAIDTKLQQWFK</sequence>
<dbReference type="PANTHER" id="PTHR45686:SF4">
    <property type="entry name" value="ADP-RIBOSYLATION FACTOR GTPASE ACTIVATING PROTEIN 3, ISOFORM H"/>
    <property type="match status" value="1"/>
</dbReference>
<organism evidence="7 9">
    <name type="scientific">Halteria grandinella</name>
    <dbReference type="NCBI Taxonomy" id="5974"/>
    <lineage>
        <taxon>Eukaryota</taxon>
        <taxon>Sar</taxon>
        <taxon>Alveolata</taxon>
        <taxon>Ciliophora</taxon>
        <taxon>Intramacronucleata</taxon>
        <taxon>Spirotrichea</taxon>
        <taxon>Stichotrichia</taxon>
        <taxon>Sporadotrichida</taxon>
        <taxon>Halteriidae</taxon>
        <taxon>Halteria</taxon>
    </lineage>
</organism>
<keyword evidence="9" id="KW-1185">Reference proteome</keyword>
<evidence type="ECO:0000256" key="5">
    <source>
        <dbReference type="PROSITE-ProRule" id="PRU00288"/>
    </source>
</evidence>
<dbReference type="PRINTS" id="PR00405">
    <property type="entry name" value="REVINTRACTNG"/>
</dbReference>
<name>A0A8J8NGE6_HALGN</name>
<dbReference type="EMBL" id="RRYP01001607">
    <property type="protein sequence ID" value="TNV85715.1"/>
    <property type="molecule type" value="Genomic_DNA"/>
</dbReference>
<evidence type="ECO:0000256" key="4">
    <source>
        <dbReference type="ARBA" id="ARBA00022833"/>
    </source>
</evidence>
<keyword evidence="1" id="KW-0343">GTPase activation</keyword>
<dbReference type="InterPro" id="IPR001164">
    <property type="entry name" value="ArfGAP_dom"/>
</dbReference>
<dbReference type="Pfam" id="PF01412">
    <property type="entry name" value="ArfGap"/>
    <property type="match status" value="1"/>
</dbReference>
<dbReference type="EMBL" id="RRYP01017229">
    <property type="protein sequence ID" value="TNV74259.1"/>
    <property type="molecule type" value="Genomic_DNA"/>
</dbReference>
<evidence type="ECO:0000256" key="1">
    <source>
        <dbReference type="ARBA" id="ARBA00022468"/>
    </source>
</evidence>
<dbReference type="SMART" id="SM00105">
    <property type="entry name" value="ArfGap"/>
    <property type="match status" value="1"/>
</dbReference>
<feature type="domain" description="Arf-GAP" evidence="6">
    <location>
        <begin position="2"/>
        <end position="78"/>
    </location>
</feature>
<keyword evidence="3 5" id="KW-0863">Zinc-finger</keyword>
<gene>
    <name evidence="7" type="ORF">FGO68_gene4206</name>
    <name evidence="8" type="ORF">FGO68_gene6916</name>
</gene>
<dbReference type="PROSITE" id="PS50115">
    <property type="entry name" value="ARFGAP"/>
    <property type="match status" value="1"/>
</dbReference>
<dbReference type="GO" id="GO:0005096">
    <property type="term" value="F:GTPase activator activity"/>
    <property type="evidence" value="ECO:0007669"/>
    <property type="project" value="UniProtKB-KW"/>
</dbReference>
<evidence type="ECO:0000313" key="7">
    <source>
        <dbReference type="EMBL" id="TNV74259.1"/>
    </source>
</evidence>
<dbReference type="Proteomes" id="UP000785679">
    <property type="component" value="Unassembled WGS sequence"/>
</dbReference>
<dbReference type="Gene3D" id="1.10.220.150">
    <property type="entry name" value="Arf GTPase activating protein"/>
    <property type="match status" value="1"/>
</dbReference>
<protein>
    <recommendedName>
        <fullName evidence="6">Arf-GAP domain-containing protein</fullName>
    </recommendedName>
</protein>
<dbReference type="GO" id="GO:0008270">
    <property type="term" value="F:zinc ion binding"/>
    <property type="evidence" value="ECO:0007669"/>
    <property type="project" value="UniProtKB-KW"/>
</dbReference>
<evidence type="ECO:0000259" key="6">
    <source>
        <dbReference type="PROSITE" id="PS50115"/>
    </source>
</evidence>
<evidence type="ECO:0000313" key="9">
    <source>
        <dbReference type="Proteomes" id="UP000785679"/>
    </source>
</evidence>
<dbReference type="InterPro" id="IPR038508">
    <property type="entry name" value="ArfGAP_dom_sf"/>
</dbReference>
<dbReference type="GO" id="GO:0000139">
    <property type="term" value="C:Golgi membrane"/>
    <property type="evidence" value="ECO:0007669"/>
    <property type="project" value="GOC"/>
</dbReference>
<comment type="caution">
    <text evidence="7">The sequence shown here is derived from an EMBL/GenBank/DDBJ whole genome shotgun (WGS) entry which is preliminary data.</text>
</comment>
<evidence type="ECO:0000313" key="8">
    <source>
        <dbReference type="EMBL" id="TNV85715.1"/>
    </source>
</evidence>
<dbReference type="OrthoDB" id="983479at2759"/>
<proteinExistence type="predicted"/>
<dbReference type="InterPro" id="IPR037278">
    <property type="entry name" value="ARFGAP/RecO"/>
</dbReference>
<dbReference type="SUPFAM" id="SSF57863">
    <property type="entry name" value="ArfGap/RecO-like zinc finger"/>
    <property type="match status" value="1"/>
</dbReference>
<dbReference type="AlphaFoldDB" id="A0A8J8NGE6"/>
<accession>A0A8J8NGE6</accession>